<evidence type="ECO:0000256" key="8">
    <source>
        <dbReference type="ARBA" id="ARBA00022842"/>
    </source>
</evidence>
<feature type="active site" description="4-aspartylphosphate intermediate" evidence="14">
    <location>
        <position position="539"/>
    </location>
</feature>
<keyword evidence="8 16" id="KW-0460">Magnesium</keyword>
<feature type="binding site" evidence="15">
    <location>
        <position position="1143"/>
    </location>
    <ligand>
        <name>ATP</name>
        <dbReference type="ChEBI" id="CHEBI:30616"/>
    </ligand>
</feature>
<comment type="similarity">
    <text evidence="3 17">Belongs to the cation transport ATPase (P-type) (TC 3.A.3) family. Type IV subfamily.</text>
</comment>
<feature type="compositionally biased region" description="Basic and acidic residues" evidence="18">
    <location>
        <begin position="588"/>
        <end position="600"/>
    </location>
</feature>
<evidence type="ECO:0000256" key="14">
    <source>
        <dbReference type="PIRSR" id="PIRSR606539-1"/>
    </source>
</evidence>
<evidence type="ECO:0000256" key="11">
    <source>
        <dbReference type="ARBA" id="ARBA00023136"/>
    </source>
</evidence>
<proteinExistence type="inferred from homology"/>
<dbReference type="NCBIfam" id="TIGR01494">
    <property type="entry name" value="ATPase_P-type"/>
    <property type="match status" value="1"/>
</dbReference>
<feature type="compositionally biased region" description="Low complexity" evidence="18">
    <location>
        <begin position="8"/>
        <end position="33"/>
    </location>
</feature>
<dbReference type="InterPro" id="IPR044492">
    <property type="entry name" value="P_typ_ATPase_HD_dom"/>
</dbReference>
<feature type="transmembrane region" description="Helical" evidence="17">
    <location>
        <begin position="1279"/>
        <end position="1304"/>
    </location>
</feature>
<feature type="binding site" evidence="15">
    <location>
        <position position="1118"/>
    </location>
    <ligand>
        <name>ATP</name>
        <dbReference type="ChEBI" id="CHEBI:30616"/>
    </ligand>
</feature>
<dbReference type="GO" id="GO:0045332">
    <property type="term" value="P:phospholipid translocation"/>
    <property type="evidence" value="ECO:0007669"/>
    <property type="project" value="TreeGrafter"/>
</dbReference>
<feature type="compositionally biased region" description="Basic and acidic residues" evidence="18">
    <location>
        <begin position="637"/>
        <end position="647"/>
    </location>
</feature>
<dbReference type="PRINTS" id="PR00119">
    <property type="entry name" value="CATATPASE"/>
</dbReference>
<evidence type="ECO:0000256" key="15">
    <source>
        <dbReference type="PIRSR" id="PIRSR606539-2"/>
    </source>
</evidence>
<dbReference type="Pfam" id="PF00122">
    <property type="entry name" value="E1-E2_ATPase"/>
    <property type="match status" value="1"/>
</dbReference>
<dbReference type="SUPFAM" id="SSF81653">
    <property type="entry name" value="Calcium ATPase, transduction domain A"/>
    <property type="match status" value="1"/>
</dbReference>
<dbReference type="EC" id="7.6.2.1" evidence="17"/>
<comment type="catalytic activity">
    <reaction evidence="13">
        <text>a 1,2-diacyl-sn-glycero-3-phosphoethanolamine(out) + ATP + H2O = a 1,2-diacyl-sn-glycero-3-phosphoethanolamine(in) + ADP + phosphate + H(+)</text>
        <dbReference type="Rhea" id="RHEA:66132"/>
        <dbReference type="ChEBI" id="CHEBI:15377"/>
        <dbReference type="ChEBI" id="CHEBI:15378"/>
        <dbReference type="ChEBI" id="CHEBI:30616"/>
        <dbReference type="ChEBI" id="CHEBI:43474"/>
        <dbReference type="ChEBI" id="CHEBI:64612"/>
        <dbReference type="ChEBI" id="CHEBI:456216"/>
    </reaction>
    <physiologicalReaction direction="left-to-right" evidence="13">
        <dbReference type="Rhea" id="RHEA:66133"/>
    </physiologicalReaction>
</comment>
<evidence type="ECO:0000259" key="21">
    <source>
        <dbReference type="Pfam" id="PF16212"/>
    </source>
</evidence>
<feature type="binding site" evidence="15">
    <location>
        <position position="775"/>
    </location>
    <ligand>
        <name>ATP</name>
        <dbReference type="ChEBI" id="CHEBI:30616"/>
    </ligand>
</feature>
<name>A0A9P6F0K1_9FUNG</name>
<dbReference type="GO" id="GO:0000287">
    <property type="term" value="F:magnesium ion binding"/>
    <property type="evidence" value="ECO:0007669"/>
    <property type="project" value="UniProtKB-UniRule"/>
</dbReference>
<feature type="transmembrane region" description="Helical" evidence="17">
    <location>
        <begin position="420"/>
        <end position="446"/>
    </location>
</feature>
<keyword evidence="11 17" id="KW-0472">Membrane</keyword>
<evidence type="ECO:0000256" key="18">
    <source>
        <dbReference type="SAM" id="MobiDB-lite"/>
    </source>
</evidence>
<evidence type="ECO:0000256" key="9">
    <source>
        <dbReference type="ARBA" id="ARBA00022967"/>
    </source>
</evidence>
<dbReference type="Proteomes" id="UP000723463">
    <property type="component" value="Unassembled WGS sequence"/>
</dbReference>
<evidence type="ECO:0000256" key="7">
    <source>
        <dbReference type="ARBA" id="ARBA00022840"/>
    </source>
</evidence>
<evidence type="ECO:0000256" key="6">
    <source>
        <dbReference type="ARBA" id="ARBA00022741"/>
    </source>
</evidence>
<dbReference type="GO" id="GO:0016887">
    <property type="term" value="F:ATP hydrolysis activity"/>
    <property type="evidence" value="ECO:0007669"/>
    <property type="project" value="InterPro"/>
</dbReference>
<dbReference type="GO" id="GO:0032456">
    <property type="term" value="P:endocytic recycling"/>
    <property type="evidence" value="ECO:0007669"/>
    <property type="project" value="TreeGrafter"/>
</dbReference>
<feature type="binding site" evidence="16">
    <location>
        <position position="539"/>
    </location>
    <ligand>
        <name>Mg(2+)</name>
        <dbReference type="ChEBI" id="CHEBI:18420"/>
    </ligand>
</feature>
<dbReference type="InterPro" id="IPR032631">
    <property type="entry name" value="P-type_ATPase_N"/>
</dbReference>
<evidence type="ECO:0000256" key="16">
    <source>
        <dbReference type="PIRSR" id="PIRSR606539-3"/>
    </source>
</evidence>
<dbReference type="GO" id="GO:0005886">
    <property type="term" value="C:plasma membrane"/>
    <property type="evidence" value="ECO:0007669"/>
    <property type="project" value="TreeGrafter"/>
</dbReference>
<dbReference type="InterPro" id="IPR023299">
    <property type="entry name" value="ATPase_P-typ_cyto_dom_N"/>
</dbReference>
<feature type="transmembrane region" description="Helical" evidence="17">
    <location>
        <begin position="1316"/>
        <end position="1337"/>
    </location>
</feature>
<dbReference type="SFLD" id="SFLDG00002">
    <property type="entry name" value="C1.7:_P-type_atpase_like"/>
    <property type="match status" value="1"/>
</dbReference>
<dbReference type="GO" id="GO:0005802">
    <property type="term" value="C:trans-Golgi network"/>
    <property type="evidence" value="ECO:0007669"/>
    <property type="project" value="TreeGrafter"/>
</dbReference>
<feature type="compositionally biased region" description="Basic residues" evidence="18">
    <location>
        <begin position="601"/>
        <end position="624"/>
    </location>
</feature>
<feature type="transmembrane region" description="Helical" evidence="17">
    <location>
        <begin position="1349"/>
        <end position="1369"/>
    </location>
</feature>
<feature type="transmembrane region" description="Helical" evidence="17">
    <location>
        <begin position="1389"/>
        <end position="1409"/>
    </location>
</feature>
<feature type="transmembrane region" description="Helical" evidence="17">
    <location>
        <begin position="473"/>
        <end position="493"/>
    </location>
</feature>
<dbReference type="GO" id="GO:0006892">
    <property type="term" value="P:post-Golgi vesicle-mediated transport"/>
    <property type="evidence" value="ECO:0007669"/>
    <property type="project" value="TreeGrafter"/>
</dbReference>
<dbReference type="EMBL" id="JAAAXW010000210">
    <property type="protein sequence ID" value="KAF9540200.1"/>
    <property type="molecule type" value="Genomic_DNA"/>
</dbReference>
<dbReference type="PROSITE" id="PS00154">
    <property type="entry name" value="ATPASE_E1_E2"/>
    <property type="match status" value="1"/>
</dbReference>
<keyword evidence="6 15" id="KW-0547">Nucleotide-binding</keyword>
<feature type="binding site" evidence="15">
    <location>
        <position position="539"/>
    </location>
    <ligand>
        <name>ATP</name>
        <dbReference type="ChEBI" id="CHEBI:30616"/>
    </ligand>
</feature>
<dbReference type="GO" id="GO:0140326">
    <property type="term" value="F:ATPase-coupled intramembrane lipid transporter activity"/>
    <property type="evidence" value="ECO:0007669"/>
    <property type="project" value="UniProtKB-EC"/>
</dbReference>
<keyword evidence="23" id="KW-1185">Reference proteome</keyword>
<evidence type="ECO:0000313" key="23">
    <source>
        <dbReference type="Proteomes" id="UP000723463"/>
    </source>
</evidence>
<comment type="cofactor">
    <cofactor evidence="16">
        <name>Mg(2+)</name>
        <dbReference type="ChEBI" id="CHEBI:18420"/>
    </cofactor>
</comment>
<comment type="subcellular location">
    <subcellularLocation>
        <location evidence="2">Endomembrane system</location>
    </subcellularLocation>
    <subcellularLocation>
        <location evidence="1 17">Membrane</location>
        <topology evidence="1 17">Multi-pass membrane protein</topology>
    </subcellularLocation>
</comment>
<dbReference type="InterPro" id="IPR018303">
    <property type="entry name" value="ATPase_P-typ_P_site"/>
</dbReference>
<dbReference type="GO" id="GO:0005524">
    <property type="term" value="F:ATP binding"/>
    <property type="evidence" value="ECO:0007669"/>
    <property type="project" value="UniProtKB-UniRule"/>
</dbReference>
<evidence type="ECO:0000256" key="13">
    <source>
        <dbReference type="ARBA" id="ARBA00049128"/>
    </source>
</evidence>
<dbReference type="InterPro" id="IPR023298">
    <property type="entry name" value="ATPase_P-typ_TM_dom_sf"/>
</dbReference>
<evidence type="ECO:0000256" key="4">
    <source>
        <dbReference type="ARBA" id="ARBA00022692"/>
    </source>
</evidence>
<feature type="binding site" evidence="15">
    <location>
        <position position="540"/>
    </location>
    <ligand>
        <name>ATP</name>
        <dbReference type="ChEBI" id="CHEBI:30616"/>
    </ligand>
</feature>
<keyword evidence="4 17" id="KW-0812">Transmembrane</keyword>
<dbReference type="InterPro" id="IPR008250">
    <property type="entry name" value="ATPase_P-typ_transduc_dom_A_sf"/>
</dbReference>
<dbReference type="PANTHER" id="PTHR24092:SF174">
    <property type="entry name" value="PHOSPHOLIPID-TRANSPORTING ATPASE DNF3-RELATED"/>
    <property type="match status" value="1"/>
</dbReference>
<feature type="region of interest" description="Disordered" evidence="18">
    <location>
        <begin position="1"/>
        <end position="38"/>
    </location>
</feature>
<dbReference type="InterPro" id="IPR006539">
    <property type="entry name" value="P-type_ATPase_IV"/>
</dbReference>
<feature type="region of interest" description="Disordered" evidence="18">
    <location>
        <begin position="847"/>
        <end position="901"/>
    </location>
</feature>
<dbReference type="SUPFAM" id="SSF81660">
    <property type="entry name" value="Metal cation-transporting ATPase, ATP-binding domain N"/>
    <property type="match status" value="1"/>
</dbReference>
<dbReference type="Pfam" id="PF16212">
    <property type="entry name" value="PhoLip_ATPase_C"/>
    <property type="match status" value="1"/>
</dbReference>
<keyword evidence="7 15" id="KW-0067">ATP-binding</keyword>
<feature type="binding site" evidence="15">
    <location>
        <position position="1025"/>
    </location>
    <ligand>
        <name>ATP</name>
        <dbReference type="ChEBI" id="CHEBI:30616"/>
    </ligand>
</feature>
<sequence length="1611" mass="177925">MELGSVHNNNNNNNNNNTPATAFTTTHTAPITAGGPLTSESYKELDIDSEPLSTKPVRRPTGWMTSLANKFKGRGAMVPKTGNRIIPISSSRSTPLIQPETGKPFVSNAVTTARYTLWDFLPKQLYAQFSKIANVYFLFVASLQMVPGWSTTGQYTTLVPLVLFLSIAIAHEGYDDLRRHRQDSGENNQPANVFRSYRNATNSISSHTQQPSTASASAYPLPTSASSHRPFNSSTSESPASPAELSITIPLTPATVTPTPNLAVFQQIKWKDLAVGDIIRVDQNDWVPADLILLHSSGPDGGCYVETAALDGETNLKQRQALKVTNEMIQTPEDIATFTGCAHTEQPNQDLYNFEGYLQVGQGRNQPRYPLSINQILLRGTILRNTPYIYGLIVFSGEDTKIRQNGSKNVRTKAPSMQRLINKVIIVIFSIVIFLSALCTVLSAVWTTRNSKPGHLAWYLTAKNAMKSDTASILFGYIVLFNTMIPISLYVTMELVKLLQAYFIHHDIEMYDPVSNTPAEARTTVINEELGQVSYLFSDKTGTLTENIMVFRKFCVAGHSFNHDLDPESIIAAAKTAQENQEIAVSTGHDHSADGSEDTHRRHKYRSKAGKVVGKLKRSSRHASQRSASGYQSLGGKDAHADRDRSRSGQYPDSIHAGNMPSYVETIVPCTPTSQLVPFLRSGARHVMADRIRFFLLSMALCHDAVPELMDESDPTSFKYQAASPDENALVAGAMELGYVFVERGRGGIRVRSMPTSLDEAPQEEFYEILNIIEFSSKRKRMSVIYRMPDGQICLFTKGADSIILERVRDPQTGLADFQNLDTPMPFTPDSVHGYDGMDPLASLEYSKSGKSRRNMDRSSTSGAGVGGGGDNAAGKAKGLTHERQQSGTYKNPGAEGYGRSSIEEDDMGAYFFGQTPGWTQSEMWEYQQTMDHIQEYATTGLRTLLYGHRFLSKEEYSLWSKKYADAQSALDGRQEKLEQVAELLEQNLDMTGATAIEDKLQDGVPETIDKLRRAGIRLWMLTGDKRETAINIGYSCRLIKDYSSTIILDVPTQAQAHKAMNKAMKDVMKGKSRHVVVVIDGATLGIVEQSTELMALFVELGIRADSVICCRVSPAQKALVVKTVRARCKNTVTLAIGDGANDIAMIQEANVGIGITGKEGLQAARSSDYSIAQFRFLERLLFVHGRWSYVRVSKFVLGTFYKCATFYLTQGLFQIFTGFSGTSLYEQWTLSFYNTLFSSLPVMVVGMFEQDLKASTLLLVPELYTFGPRNSGFSLVTYGTWMAAAVYQAIASLMVPLWIAGAIGKFGVEPDDESLFPMGLGVYTTIVLVVTFKIAYLETHNWSIVTHITSFMTILAWFGYNTAYSFFYPVRTGGYHVRGAFQSLAAHLPFWLTIIVASMIAILPNIMAKIIKAQLYPSDVDLYQELEKDPEAVQRWKEWEVELGNQGAEAEGVTGSKIQRRLSIAASIVSRHSSRRAPSLSSRRGPSKSQQAMDANRNDSFMAVGRHSQDARRESFGEGADQVGDLWGPSSHRRGASSASQMARDRHSRTSSGGSRDAKESGPWSATQLHFPRPLPVPADSDLSISSTTPLRLGVRRSSSAGHAYDRRMV</sequence>
<dbReference type="Pfam" id="PF00702">
    <property type="entry name" value="Hydrolase"/>
    <property type="match status" value="1"/>
</dbReference>
<feature type="domain" description="P-type ATPase N-terminal" evidence="20">
    <location>
        <begin position="102"/>
        <end position="158"/>
    </location>
</feature>
<dbReference type="SUPFAM" id="SSF56784">
    <property type="entry name" value="HAD-like"/>
    <property type="match status" value="1"/>
</dbReference>
<dbReference type="PANTHER" id="PTHR24092">
    <property type="entry name" value="PROBABLE PHOSPHOLIPID-TRANSPORTING ATPASE"/>
    <property type="match status" value="1"/>
</dbReference>
<feature type="binding site" evidence="15">
    <location>
        <position position="1023"/>
    </location>
    <ligand>
        <name>ATP</name>
        <dbReference type="ChEBI" id="CHEBI:30616"/>
    </ligand>
</feature>
<keyword evidence="9 17" id="KW-1278">Translocase</keyword>
<comment type="catalytic activity">
    <reaction evidence="12 17">
        <text>ATP + H2O + phospholipidSide 1 = ADP + phosphate + phospholipidSide 2.</text>
        <dbReference type="EC" id="7.6.2.1"/>
    </reaction>
</comment>
<dbReference type="FunFam" id="3.40.50.1000:FF:000172">
    <property type="entry name" value="Phospholipid-transporting ATPase"/>
    <property type="match status" value="1"/>
</dbReference>
<dbReference type="Pfam" id="PF16209">
    <property type="entry name" value="PhoLip_ATPase_N"/>
    <property type="match status" value="1"/>
</dbReference>
<feature type="binding site" evidence="15">
    <location>
        <position position="727"/>
    </location>
    <ligand>
        <name>ATP</name>
        <dbReference type="ChEBI" id="CHEBI:30616"/>
    </ligand>
</feature>
<feature type="binding site" evidence="16">
    <location>
        <position position="541"/>
    </location>
    <ligand>
        <name>Mg(2+)</name>
        <dbReference type="ChEBI" id="CHEBI:18420"/>
    </ligand>
</feature>
<dbReference type="InterPro" id="IPR023214">
    <property type="entry name" value="HAD_sf"/>
</dbReference>
<feature type="binding site" evidence="15">
    <location>
        <position position="1112"/>
    </location>
    <ligand>
        <name>ATP</name>
        <dbReference type="ChEBI" id="CHEBI:30616"/>
    </ligand>
</feature>
<evidence type="ECO:0000256" key="17">
    <source>
        <dbReference type="RuleBase" id="RU362033"/>
    </source>
</evidence>
<feature type="binding site" evidence="15">
    <location>
        <position position="798"/>
    </location>
    <ligand>
        <name>ATP</name>
        <dbReference type="ChEBI" id="CHEBI:30616"/>
    </ligand>
</feature>
<feature type="binding site" evidence="15">
    <location>
        <position position="541"/>
    </location>
    <ligand>
        <name>ATP</name>
        <dbReference type="ChEBI" id="CHEBI:30616"/>
    </ligand>
</feature>
<evidence type="ECO:0000256" key="2">
    <source>
        <dbReference type="ARBA" id="ARBA00004308"/>
    </source>
</evidence>
<feature type="domain" description="P-type ATPase C-terminal" evidence="21">
    <location>
        <begin position="1165"/>
        <end position="1419"/>
    </location>
</feature>
<feature type="compositionally biased region" description="Basic and acidic residues" evidence="18">
    <location>
        <begin position="1508"/>
        <end position="1517"/>
    </location>
</feature>
<dbReference type="NCBIfam" id="TIGR01652">
    <property type="entry name" value="ATPase-Plipid"/>
    <property type="match status" value="2"/>
</dbReference>
<evidence type="ECO:0000313" key="22">
    <source>
        <dbReference type="EMBL" id="KAF9540200.1"/>
    </source>
</evidence>
<evidence type="ECO:0000256" key="5">
    <source>
        <dbReference type="ARBA" id="ARBA00022723"/>
    </source>
</evidence>
<feature type="region of interest" description="Disordered" evidence="18">
    <location>
        <begin position="581"/>
        <end position="657"/>
    </location>
</feature>
<feature type="binding site" evidence="16">
    <location>
        <position position="1143"/>
    </location>
    <ligand>
        <name>Mg(2+)</name>
        <dbReference type="ChEBI" id="CHEBI:18420"/>
    </ligand>
</feature>
<keyword evidence="5 16" id="KW-0479">Metal-binding</keyword>
<protein>
    <recommendedName>
        <fullName evidence="17">Phospholipid-transporting ATPase</fullName>
        <ecNumber evidence="17">7.6.2.1</ecNumber>
    </recommendedName>
</protein>
<feature type="compositionally biased region" description="Polar residues" evidence="18">
    <location>
        <begin position="223"/>
        <end position="232"/>
    </location>
</feature>
<feature type="domain" description="P-type ATPase A" evidence="19">
    <location>
        <begin position="264"/>
        <end position="317"/>
    </location>
</feature>
<feature type="region of interest" description="Disordered" evidence="18">
    <location>
        <begin position="204"/>
        <end position="241"/>
    </location>
</feature>
<dbReference type="SFLD" id="SFLDS00003">
    <property type="entry name" value="Haloacid_Dehalogenase"/>
    <property type="match status" value="1"/>
</dbReference>
<dbReference type="InterPro" id="IPR032630">
    <property type="entry name" value="P_typ_ATPase_c"/>
</dbReference>
<dbReference type="InterPro" id="IPR059000">
    <property type="entry name" value="ATPase_P-type_domA"/>
</dbReference>
<feature type="compositionally biased region" description="Polar residues" evidence="18">
    <location>
        <begin position="204"/>
        <end position="216"/>
    </location>
</feature>
<feature type="binding site" evidence="15">
    <location>
        <position position="1024"/>
    </location>
    <ligand>
        <name>ATP</name>
        <dbReference type="ChEBI" id="CHEBI:30616"/>
    </ligand>
</feature>
<feature type="region of interest" description="Disordered" evidence="18">
    <location>
        <begin position="1474"/>
        <end position="1584"/>
    </location>
</feature>
<gene>
    <name evidence="22" type="ORF">EC957_004559</name>
</gene>
<dbReference type="InterPro" id="IPR001757">
    <property type="entry name" value="P_typ_ATPase"/>
</dbReference>
<accession>A0A9P6F0K1</accession>
<evidence type="ECO:0000259" key="19">
    <source>
        <dbReference type="Pfam" id="PF00122"/>
    </source>
</evidence>
<evidence type="ECO:0000256" key="12">
    <source>
        <dbReference type="ARBA" id="ARBA00034036"/>
    </source>
</evidence>
<keyword evidence="10 17" id="KW-1133">Transmembrane helix</keyword>
<feature type="binding site" evidence="15">
    <location>
        <position position="943"/>
    </location>
    <ligand>
        <name>ATP</name>
        <dbReference type="ChEBI" id="CHEBI:30616"/>
    </ligand>
</feature>
<dbReference type="Gene3D" id="3.40.1110.10">
    <property type="entry name" value="Calcium-transporting ATPase, cytoplasmic domain N"/>
    <property type="match status" value="1"/>
</dbReference>
<evidence type="ECO:0000256" key="10">
    <source>
        <dbReference type="ARBA" id="ARBA00022989"/>
    </source>
</evidence>
<dbReference type="InterPro" id="IPR036412">
    <property type="entry name" value="HAD-like_sf"/>
</dbReference>
<dbReference type="SUPFAM" id="SSF81665">
    <property type="entry name" value="Calcium ATPase, transmembrane domain M"/>
    <property type="match status" value="1"/>
</dbReference>
<organism evidence="22 23">
    <name type="scientific">Mortierella hygrophila</name>
    <dbReference type="NCBI Taxonomy" id="979708"/>
    <lineage>
        <taxon>Eukaryota</taxon>
        <taxon>Fungi</taxon>
        <taxon>Fungi incertae sedis</taxon>
        <taxon>Mucoromycota</taxon>
        <taxon>Mortierellomycotina</taxon>
        <taxon>Mortierellomycetes</taxon>
        <taxon>Mortierellales</taxon>
        <taxon>Mortierellaceae</taxon>
        <taxon>Mortierella</taxon>
    </lineage>
</organism>
<feature type="binding site" evidence="15">
    <location>
        <position position="1142"/>
    </location>
    <ligand>
        <name>ATP</name>
        <dbReference type="ChEBI" id="CHEBI:30616"/>
    </ligand>
</feature>
<dbReference type="Gene3D" id="2.70.150.10">
    <property type="entry name" value="Calcium-transporting ATPase, cytoplasmic transduction domain A"/>
    <property type="match status" value="1"/>
</dbReference>
<feature type="binding site" evidence="16">
    <location>
        <position position="1139"/>
    </location>
    <ligand>
        <name>Mg(2+)</name>
        <dbReference type="ChEBI" id="CHEBI:18420"/>
    </ligand>
</feature>
<dbReference type="SFLD" id="SFLDF00027">
    <property type="entry name" value="p-type_atpase"/>
    <property type="match status" value="1"/>
</dbReference>
<feature type="transmembrane region" description="Helical" evidence="17">
    <location>
        <begin position="1196"/>
        <end position="1217"/>
    </location>
</feature>
<evidence type="ECO:0000256" key="1">
    <source>
        <dbReference type="ARBA" id="ARBA00004141"/>
    </source>
</evidence>
<dbReference type="Gene3D" id="3.40.50.1000">
    <property type="entry name" value="HAD superfamily/HAD-like"/>
    <property type="match status" value="1"/>
</dbReference>
<dbReference type="Pfam" id="PF13246">
    <property type="entry name" value="Cation_ATPase"/>
    <property type="match status" value="1"/>
</dbReference>
<reference evidence="22" key="1">
    <citation type="journal article" date="2020" name="Fungal Divers.">
        <title>Resolving the Mortierellaceae phylogeny through synthesis of multi-gene phylogenetics and phylogenomics.</title>
        <authorList>
            <person name="Vandepol N."/>
            <person name="Liber J."/>
            <person name="Desiro A."/>
            <person name="Na H."/>
            <person name="Kennedy M."/>
            <person name="Barry K."/>
            <person name="Grigoriev I.V."/>
            <person name="Miller A.N."/>
            <person name="O'Donnell K."/>
            <person name="Stajich J.E."/>
            <person name="Bonito G."/>
        </authorList>
    </citation>
    <scope>NUCLEOTIDE SEQUENCE</scope>
    <source>
        <strain evidence="22">NRRL 2591</strain>
    </source>
</reference>
<evidence type="ECO:0000256" key="3">
    <source>
        <dbReference type="ARBA" id="ARBA00008109"/>
    </source>
</evidence>
<comment type="caution">
    <text evidence="22">The sequence shown here is derived from an EMBL/GenBank/DDBJ whole genome shotgun (WGS) entry which is preliminary data.</text>
</comment>
<evidence type="ECO:0000259" key="20">
    <source>
        <dbReference type="Pfam" id="PF16209"/>
    </source>
</evidence>